<feature type="transmembrane region" description="Helical" evidence="7">
    <location>
        <begin position="427"/>
        <end position="446"/>
    </location>
</feature>
<feature type="transmembrane region" description="Helical" evidence="7">
    <location>
        <begin position="389"/>
        <end position="407"/>
    </location>
</feature>
<evidence type="ECO:0000256" key="4">
    <source>
        <dbReference type="ARBA" id="ARBA00022989"/>
    </source>
</evidence>
<dbReference type="EMBL" id="LRGB01000031">
    <property type="protein sequence ID" value="KZS21238.1"/>
    <property type="molecule type" value="Genomic_DNA"/>
</dbReference>
<keyword evidence="3 7" id="KW-0812">Transmembrane</keyword>
<sequence>MATNPFGSYYPSEGDNSQQFTYPADSSGNNYAYDSSSAGLMGDSHSGNNLQHQPMGTGMAEVDLAKYPEPKESTKKIRGRSDIIDYFFGGPVNRELLIAKAFYFCFFSAFGSLLPLMAIYFKNMGMTPTQAGILIGIRPFVGYLSAPFWADLADRFKKGRIMLLGSLAAWIIFNVPVGFIRPPAISCLTHNSSDFIIVAPTGLINRIDKRSISPSDYYDVEQENFMAGWTPRQPEWIEDQHQSGQGGLDDPNVISSKLPWNQLLAMEEEESVDIPLADEYGDDGGEGRMVRIRRHATPSPMKPDHVVGMSPYSVKFAVNYQEDENSQWVSPTFSYTIFNRNDIRKVFFLFLLLIVIGEFFCCPSMTLADTAVLNLLGKENADQYGRQRMFASIGWGLTMFFVCLTLDHSTPTQGPNHPCQVHERERVYTVCYISFTMFMIGTMIVATRLPFNYDPDPQDSLANSQNPATVSSPEESTRYVPPAPGSWYHPKGPPPPPPGSQHHPSTKEVMNDALKNLLGKSKVFAQTTSKIPEWMPVLRHMANIRCASFMFVAWFMGFGIGLIFTFLFWHLQDYGGTSTVFGMASVVNHISEMLAYFLSYPLIRKIGHIKVLCLGLLCSVLRFLYISYIREPWGVIPFELIQGVTHSAVWAAACSYIAHNTPPELRVSAQGVLSFIHNGAGRACGTIFGGLFSTYYGTTAVLRGYGFACIFVLVGFVLVCFYHRGKGLTTDLTPAEDPHQVAAEMAHLAPHGVPGNPTIVRTASTANLENSASKPTLNYNTSHGNLDIPNVGGMAPPTNPFLASSNNQHTSSSFGYVAEEYNGISMNPTQSGSVNYSSGSGYNTSQYNNSQY</sequence>
<dbReference type="InterPro" id="IPR051717">
    <property type="entry name" value="MFS_MFSD6"/>
</dbReference>
<evidence type="ECO:0000256" key="7">
    <source>
        <dbReference type="SAM" id="Phobius"/>
    </source>
</evidence>
<evidence type="ECO:0000256" key="2">
    <source>
        <dbReference type="ARBA" id="ARBA00005241"/>
    </source>
</evidence>
<dbReference type="GO" id="GO:0016020">
    <property type="term" value="C:membrane"/>
    <property type="evidence" value="ECO:0007669"/>
    <property type="project" value="UniProtKB-SubCell"/>
</dbReference>
<evidence type="ECO:0000256" key="3">
    <source>
        <dbReference type="ARBA" id="ARBA00022692"/>
    </source>
</evidence>
<feature type="transmembrane region" description="Helical" evidence="7">
    <location>
        <begin position="581"/>
        <end position="599"/>
    </location>
</feature>
<feature type="region of interest" description="Disordered" evidence="6">
    <location>
        <begin position="1"/>
        <end position="28"/>
    </location>
</feature>
<keyword evidence="10" id="KW-1185">Reference proteome</keyword>
<accession>A0A0P5J3C0</accession>
<dbReference type="Pfam" id="PF12832">
    <property type="entry name" value="MFS_1_like"/>
    <property type="match status" value="1"/>
</dbReference>
<name>A0A0P5J3C0_9CRUS</name>
<dbReference type="InterPro" id="IPR024989">
    <property type="entry name" value="MFS_assoc_dom"/>
</dbReference>
<feature type="transmembrane region" description="Helical" evidence="7">
    <location>
        <begin position="346"/>
        <end position="368"/>
    </location>
</feature>
<dbReference type="CDD" id="cd17335">
    <property type="entry name" value="MFS_MFSD6"/>
    <property type="match status" value="1"/>
</dbReference>
<feature type="transmembrane region" description="Helical" evidence="7">
    <location>
        <begin position="549"/>
        <end position="569"/>
    </location>
</feature>
<keyword evidence="4 7" id="KW-1133">Transmembrane helix</keyword>
<organism evidence="9 10">
    <name type="scientific">Daphnia magna</name>
    <dbReference type="NCBI Taxonomy" id="35525"/>
    <lineage>
        <taxon>Eukaryota</taxon>
        <taxon>Metazoa</taxon>
        <taxon>Ecdysozoa</taxon>
        <taxon>Arthropoda</taxon>
        <taxon>Crustacea</taxon>
        <taxon>Branchiopoda</taxon>
        <taxon>Diplostraca</taxon>
        <taxon>Cladocera</taxon>
        <taxon>Anomopoda</taxon>
        <taxon>Daphniidae</taxon>
        <taxon>Daphnia</taxon>
    </lineage>
</organism>
<dbReference type="InterPro" id="IPR036259">
    <property type="entry name" value="MFS_trans_sf"/>
</dbReference>
<comment type="subcellular location">
    <subcellularLocation>
        <location evidence="1">Membrane</location>
        <topology evidence="1">Multi-pass membrane protein</topology>
    </subcellularLocation>
</comment>
<proteinExistence type="inferred from homology"/>
<feature type="transmembrane region" description="Helical" evidence="7">
    <location>
        <begin position="162"/>
        <end position="180"/>
    </location>
</feature>
<evidence type="ECO:0000259" key="8">
    <source>
        <dbReference type="Pfam" id="PF12832"/>
    </source>
</evidence>
<evidence type="ECO:0000256" key="1">
    <source>
        <dbReference type="ARBA" id="ARBA00004141"/>
    </source>
</evidence>
<evidence type="ECO:0000313" key="10">
    <source>
        <dbReference type="Proteomes" id="UP000076858"/>
    </source>
</evidence>
<dbReference type="AlphaFoldDB" id="A0A0P5J3C0"/>
<dbReference type="OrthoDB" id="5989317at2759"/>
<evidence type="ECO:0000256" key="6">
    <source>
        <dbReference type="SAM" id="MobiDB-lite"/>
    </source>
</evidence>
<feature type="domain" description="Major facilitator superfamily associated" evidence="8">
    <location>
        <begin position="98"/>
        <end position="698"/>
    </location>
</feature>
<feature type="compositionally biased region" description="Polar residues" evidence="6">
    <location>
        <begin position="14"/>
        <end position="28"/>
    </location>
</feature>
<reference evidence="9 10" key="1">
    <citation type="submission" date="2016-03" db="EMBL/GenBank/DDBJ databases">
        <title>EvidentialGene: Evidence-directed Construction of Genes on Genomes.</title>
        <authorList>
            <person name="Gilbert D.G."/>
            <person name="Choi J.-H."/>
            <person name="Mockaitis K."/>
            <person name="Colbourne J."/>
            <person name="Pfrender M."/>
        </authorList>
    </citation>
    <scope>NUCLEOTIDE SEQUENCE [LARGE SCALE GENOMIC DNA]</scope>
    <source>
        <strain evidence="9 10">Xinb3</strain>
        <tissue evidence="9">Complete organism</tissue>
    </source>
</reference>
<evidence type="ECO:0000256" key="5">
    <source>
        <dbReference type="ARBA" id="ARBA00023136"/>
    </source>
</evidence>
<gene>
    <name evidence="9" type="ORF">APZ42_011859</name>
</gene>
<feature type="transmembrane region" description="Helical" evidence="7">
    <location>
        <begin position="704"/>
        <end position="722"/>
    </location>
</feature>
<protein>
    <submittedName>
        <fullName evidence="9">Double-stranded RNA-specific editase Adar</fullName>
    </submittedName>
</protein>
<dbReference type="PANTHER" id="PTHR16172:SF2">
    <property type="entry name" value="MAJOR FACILITATOR SUPERFAMILY DOMAIN-CONTAINING PROTEIN 6"/>
    <property type="match status" value="1"/>
</dbReference>
<dbReference type="PANTHER" id="PTHR16172">
    <property type="entry name" value="MAJOR FACILITATOR SUPERFAMILY DOMAIN-CONTAINING PROTEIN 6-LIKE"/>
    <property type="match status" value="1"/>
</dbReference>
<feature type="compositionally biased region" description="Polar residues" evidence="6">
    <location>
        <begin position="460"/>
        <end position="474"/>
    </location>
</feature>
<comment type="similarity">
    <text evidence="2">Belongs to the major facilitator superfamily. MFSD6 family.</text>
</comment>
<keyword evidence="5 7" id="KW-0472">Membrane</keyword>
<feature type="transmembrane region" description="Helical" evidence="7">
    <location>
        <begin position="101"/>
        <end position="121"/>
    </location>
</feature>
<feature type="transmembrane region" description="Helical" evidence="7">
    <location>
        <begin position="133"/>
        <end position="150"/>
    </location>
</feature>
<dbReference type="Proteomes" id="UP000076858">
    <property type="component" value="Unassembled WGS sequence"/>
</dbReference>
<dbReference type="SUPFAM" id="SSF103473">
    <property type="entry name" value="MFS general substrate transporter"/>
    <property type="match status" value="1"/>
</dbReference>
<feature type="region of interest" description="Disordered" evidence="6">
    <location>
        <begin position="457"/>
        <end position="506"/>
    </location>
</feature>
<dbReference type="STRING" id="35525.A0A0P5J3C0"/>
<feature type="transmembrane region" description="Helical" evidence="7">
    <location>
        <begin position="611"/>
        <end position="628"/>
    </location>
</feature>
<dbReference type="Gene3D" id="1.20.1250.20">
    <property type="entry name" value="MFS general substrate transporter like domains"/>
    <property type="match status" value="2"/>
</dbReference>
<comment type="caution">
    <text evidence="9">The sequence shown here is derived from an EMBL/GenBank/DDBJ whole genome shotgun (WGS) entry which is preliminary data.</text>
</comment>
<evidence type="ECO:0000313" key="9">
    <source>
        <dbReference type="EMBL" id="KZS21238.1"/>
    </source>
</evidence>